<dbReference type="PANTHER" id="PTHR43428:SF1">
    <property type="entry name" value="ARSENATE REDUCTASE"/>
    <property type="match status" value="1"/>
</dbReference>
<organism evidence="3 4">
    <name type="scientific">Desulfobulbus propionicus (strain ATCC 33891 / DSM 2032 / VKM B-1956 / 1pr3)</name>
    <dbReference type="NCBI Taxonomy" id="577650"/>
    <lineage>
        <taxon>Bacteria</taxon>
        <taxon>Pseudomonadati</taxon>
        <taxon>Thermodesulfobacteriota</taxon>
        <taxon>Desulfobulbia</taxon>
        <taxon>Desulfobulbales</taxon>
        <taxon>Desulfobulbaceae</taxon>
        <taxon>Desulfobulbus</taxon>
    </lineage>
</organism>
<dbReference type="KEGG" id="dpr:Despr_1276"/>
<dbReference type="SUPFAM" id="SSF52788">
    <property type="entry name" value="Phosphotyrosine protein phosphatases I"/>
    <property type="match status" value="1"/>
</dbReference>
<gene>
    <name evidence="3" type="ordered locus">Despr_1276</name>
</gene>
<evidence type="ECO:0000313" key="3">
    <source>
        <dbReference type="EMBL" id="ADW17440.1"/>
    </source>
</evidence>
<dbReference type="Gene3D" id="3.40.50.2300">
    <property type="match status" value="1"/>
</dbReference>
<sequence>MSASNNNSEQRKTTILFLCTGNSCRSQMAEGWTRHLKGERIEPYSAGIEKHGLNPLAVRVMAEAGVDISAQQSKLIDELPSMPFDYVVTLCDHAHESCPYFPGRIIHQGFPDPPHLAKDTSSEEAILQAYRSVRDLILDFVEETLPDSLTN</sequence>
<evidence type="ECO:0000313" key="4">
    <source>
        <dbReference type="Proteomes" id="UP000006365"/>
    </source>
</evidence>
<dbReference type="EMBL" id="CP002364">
    <property type="protein sequence ID" value="ADW17440.1"/>
    <property type="molecule type" value="Genomic_DNA"/>
</dbReference>
<dbReference type="GO" id="GO:0046685">
    <property type="term" value="P:response to arsenic-containing substance"/>
    <property type="evidence" value="ECO:0007669"/>
    <property type="project" value="UniProtKB-KW"/>
</dbReference>
<protein>
    <submittedName>
        <fullName evidence="3">Protein tyrosine phosphatase</fullName>
        <ecNumber evidence="3">1.20.4.1</ecNumber>
    </submittedName>
</protein>
<dbReference type="InterPro" id="IPR023485">
    <property type="entry name" value="Ptyr_pPase"/>
</dbReference>
<keyword evidence="4" id="KW-1185">Reference proteome</keyword>
<dbReference type="CDD" id="cd16345">
    <property type="entry name" value="LMWP_ArsC"/>
    <property type="match status" value="1"/>
</dbReference>
<evidence type="ECO:0000259" key="2">
    <source>
        <dbReference type="SMART" id="SM00226"/>
    </source>
</evidence>
<keyword evidence="1" id="KW-0059">Arsenical resistance</keyword>
<dbReference type="EC" id="1.20.4.1" evidence="3"/>
<dbReference type="InterPro" id="IPR036196">
    <property type="entry name" value="Ptyr_pPase_sf"/>
</dbReference>
<dbReference type="Pfam" id="PF01451">
    <property type="entry name" value="LMWPc"/>
    <property type="match status" value="1"/>
</dbReference>
<proteinExistence type="predicted"/>
<dbReference type="SMART" id="SM00226">
    <property type="entry name" value="LMWPc"/>
    <property type="match status" value="1"/>
</dbReference>
<dbReference type="Proteomes" id="UP000006365">
    <property type="component" value="Chromosome"/>
</dbReference>
<keyword evidence="3" id="KW-0560">Oxidoreductase</keyword>
<name>A0A7U3YL95_DESPD</name>
<reference evidence="3 4" key="1">
    <citation type="journal article" date="2011" name="Stand. Genomic Sci.">
        <title>Complete genome sequence of Desulfobulbus propionicus type strain (1pr3).</title>
        <authorList>
            <person name="Pagani I."/>
            <person name="Lapidus A."/>
            <person name="Nolan M."/>
            <person name="Lucas S."/>
            <person name="Hammon N."/>
            <person name="Deshpande S."/>
            <person name="Cheng J.F."/>
            <person name="Chertkov O."/>
            <person name="Davenport K."/>
            <person name="Tapia R."/>
            <person name="Han C."/>
            <person name="Goodwin L."/>
            <person name="Pitluck S."/>
            <person name="Liolios K."/>
            <person name="Mavromatis K."/>
            <person name="Ivanova N."/>
            <person name="Mikhailova N."/>
            <person name="Pati A."/>
            <person name="Chen A."/>
            <person name="Palaniappan K."/>
            <person name="Land M."/>
            <person name="Hauser L."/>
            <person name="Chang Y.J."/>
            <person name="Jeffries C.D."/>
            <person name="Detter J.C."/>
            <person name="Brambilla E."/>
            <person name="Kannan K.P."/>
            <person name="Djao O.D."/>
            <person name="Rohde M."/>
            <person name="Pukall R."/>
            <person name="Spring S."/>
            <person name="Goker M."/>
            <person name="Sikorski J."/>
            <person name="Woyke T."/>
            <person name="Bristow J."/>
            <person name="Eisen J.A."/>
            <person name="Markowitz V."/>
            <person name="Hugenholtz P."/>
            <person name="Kyrpides N.C."/>
            <person name="Klenk H.P."/>
        </authorList>
    </citation>
    <scope>NUCLEOTIDE SEQUENCE [LARGE SCALE GENOMIC DNA]</scope>
    <source>
        <strain evidence="4">ATCC 33891 / DSM 2032 / 1pr3</strain>
    </source>
</reference>
<dbReference type="AlphaFoldDB" id="A0A7U3YL95"/>
<evidence type="ECO:0000256" key="1">
    <source>
        <dbReference type="ARBA" id="ARBA00022849"/>
    </source>
</evidence>
<accession>A0A7U3YL95</accession>
<dbReference type="GO" id="GO:0008794">
    <property type="term" value="F:arsenate reductase (glutaredoxin) activity"/>
    <property type="evidence" value="ECO:0007669"/>
    <property type="project" value="UniProtKB-EC"/>
</dbReference>
<feature type="domain" description="Phosphotyrosine protein phosphatase I" evidence="2">
    <location>
        <begin position="13"/>
        <end position="147"/>
    </location>
</feature>
<dbReference type="PANTHER" id="PTHR43428">
    <property type="entry name" value="ARSENATE REDUCTASE"/>
    <property type="match status" value="1"/>
</dbReference>
<dbReference type="RefSeq" id="WP_015723982.1">
    <property type="nucleotide sequence ID" value="NC_014972.1"/>
</dbReference>